<dbReference type="RefSeq" id="WP_240005859.1">
    <property type="nucleotide sequence ID" value="NZ_BJEE01000005.1"/>
</dbReference>
<keyword evidence="2" id="KW-1185">Reference proteome</keyword>
<evidence type="ECO:0000313" key="1">
    <source>
        <dbReference type="EMBL" id="SCB92612.1"/>
    </source>
</evidence>
<accession>A0A1C4AD59</accession>
<gene>
    <name evidence="1" type="ORF">GA0061074_10524</name>
</gene>
<evidence type="ECO:0000313" key="2">
    <source>
        <dbReference type="Proteomes" id="UP000199268"/>
    </source>
</evidence>
<dbReference type="AlphaFoldDB" id="A0A1C4AD59"/>
<proteinExistence type="predicted"/>
<sequence>MMYNSRFFENDRQELITKIPGTMGYSLITFHGVGDDIGIDKIKLRLDWRAPDIFRQYLNKALQADENFDRIGYVTRTEMLLGQAMFDYNGNFTLSTRALTASIENYSHEEMQLEAVAADMILPTGLTDLRHVVYLTKWQHENHVLYHLVAGLPALEQKVDDLRNAGIFKNKGPVLLHEAEIDSQALLVFMTDLIQDYFGVESNQLRLTRAAFGKADPNQTAAGNRVLIGDFEN</sequence>
<dbReference type="Proteomes" id="UP000199268">
    <property type="component" value="Unassembled WGS sequence"/>
</dbReference>
<protein>
    <submittedName>
        <fullName evidence="1">Uncharacterized protein</fullName>
    </submittedName>
</protein>
<dbReference type="STRING" id="1505725.GA0061074_10524"/>
<dbReference type="EMBL" id="FMAO01000005">
    <property type="protein sequence ID" value="SCB92612.1"/>
    <property type="molecule type" value="Genomic_DNA"/>
</dbReference>
<reference evidence="2" key="1">
    <citation type="submission" date="2016-08" db="EMBL/GenBank/DDBJ databases">
        <authorList>
            <person name="Varghese N."/>
            <person name="Submissions Spin"/>
        </authorList>
    </citation>
    <scope>NUCLEOTIDE SEQUENCE [LARGE SCALE GENOMIC DNA]</scope>
    <source>
        <strain evidence="2">R-53094</strain>
    </source>
</reference>
<name>A0A1C4AD59_9LACO</name>
<organism evidence="1 2">
    <name type="scientific">Weissella bombi</name>
    <dbReference type="NCBI Taxonomy" id="1505725"/>
    <lineage>
        <taxon>Bacteria</taxon>
        <taxon>Bacillati</taxon>
        <taxon>Bacillota</taxon>
        <taxon>Bacilli</taxon>
        <taxon>Lactobacillales</taxon>
        <taxon>Lactobacillaceae</taxon>
        <taxon>Weissella</taxon>
    </lineage>
</organism>